<proteinExistence type="predicted"/>
<organism evidence="1 2">
    <name type="scientific">Agathobaculum faecis</name>
    <dbReference type="NCBI Taxonomy" id="2763013"/>
    <lineage>
        <taxon>Bacteria</taxon>
        <taxon>Bacillati</taxon>
        <taxon>Bacillota</taxon>
        <taxon>Clostridia</taxon>
        <taxon>Eubacteriales</taxon>
        <taxon>Butyricicoccaceae</taxon>
        <taxon>Agathobaculum</taxon>
    </lineage>
</organism>
<dbReference type="AlphaFoldDB" id="A0A923LSU4"/>
<dbReference type="RefSeq" id="WP_153802379.1">
    <property type="nucleotide sequence ID" value="NZ_JACOPL010000003.1"/>
</dbReference>
<accession>A0A923LSU4</accession>
<reference evidence="1" key="1">
    <citation type="submission" date="2020-08" db="EMBL/GenBank/DDBJ databases">
        <title>Genome public.</title>
        <authorList>
            <person name="Liu C."/>
            <person name="Sun Q."/>
        </authorList>
    </citation>
    <scope>NUCLEOTIDE SEQUENCE</scope>
    <source>
        <strain evidence="1">NSJ-28</strain>
    </source>
</reference>
<evidence type="ECO:0000313" key="2">
    <source>
        <dbReference type="Proteomes" id="UP000606499"/>
    </source>
</evidence>
<name>A0A923LSU4_9FIRM</name>
<comment type="caution">
    <text evidence="1">The sequence shown here is derived from an EMBL/GenBank/DDBJ whole genome shotgun (WGS) entry which is preliminary data.</text>
</comment>
<gene>
    <name evidence="1" type="ORF">H8S45_04030</name>
</gene>
<protein>
    <submittedName>
        <fullName evidence="1">Uncharacterized protein</fullName>
    </submittedName>
</protein>
<evidence type="ECO:0000313" key="1">
    <source>
        <dbReference type="EMBL" id="MBC5724628.1"/>
    </source>
</evidence>
<sequence>MRPAYTLIACITGMALAFVEGQWVVFVPLLLVGLGQAVSLVRQVRAQDRQDDGEDER</sequence>
<dbReference type="EMBL" id="JACOPL010000003">
    <property type="protein sequence ID" value="MBC5724628.1"/>
    <property type="molecule type" value="Genomic_DNA"/>
</dbReference>
<keyword evidence="2" id="KW-1185">Reference proteome</keyword>
<dbReference type="Proteomes" id="UP000606499">
    <property type="component" value="Unassembled WGS sequence"/>
</dbReference>